<comment type="caution">
    <text evidence="2">The sequence shown here is derived from an EMBL/GenBank/DDBJ whole genome shotgun (WGS) entry which is preliminary data.</text>
</comment>
<dbReference type="AlphaFoldDB" id="A0A0F9DML1"/>
<protein>
    <recommendedName>
        <fullName evidence="1">HNH nuclease domain-containing protein</fullName>
    </recommendedName>
</protein>
<dbReference type="InterPro" id="IPR002711">
    <property type="entry name" value="HNH"/>
</dbReference>
<dbReference type="PANTHER" id="PTHR33877">
    <property type="entry name" value="SLL1193 PROTEIN"/>
    <property type="match status" value="1"/>
</dbReference>
<organism evidence="2">
    <name type="scientific">marine sediment metagenome</name>
    <dbReference type="NCBI Taxonomy" id="412755"/>
    <lineage>
        <taxon>unclassified sequences</taxon>
        <taxon>metagenomes</taxon>
        <taxon>ecological metagenomes</taxon>
    </lineage>
</organism>
<sequence length="175" mass="20407">MKCDDCNTTYKRKQPRPCKDGIYRCKNCIWRVNGAASYIKHKVRKAKNSKDWWKRNPGKITDYARAYRKRHNERVNARQRKYYHDDLEYQRLRCRSIKCGVQVGDIKKLLERQPDCQLCGTNTKLTVDHMHPVSRGGKGTQENIQSLCGPCNSWKSDKLFLADGSGYLVGESYGR</sequence>
<dbReference type="SMART" id="SM00507">
    <property type="entry name" value="HNHc"/>
    <property type="match status" value="1"/>
</dbReference>
<gene>
    <name evidence="2" type="ORF">LCGC14_2180290</name>
</gene>
<evidence type="ECO:0000313" key="2">
    <source>
        <dbReference type="EMBL" id="KKL62924.1"/>
    </source>
</evidence>
<dbReference type="GO" id="GO:0008270">
    <property type="term" value="F:zinc ion binding"/>
    <property type="evidence" value="ECO:0007669"/>
    <property type="project" value="InterPro"/>
</dbReference>
<dbReference type="Pfam" id="PF01844">
    <property type="entry name" value="HNH"/>
    <property type="match status" value="1"/>
</dbReference>
<evidence type="ECO:0000259" key="1">
    <source>
        <dbReference type="SMART" id="SM00507"/>
    </source>
</evidence>
<dbReference type="EMBL" id="LAZR01028336">
    <property type="protein sequence ID" value="KKL62924.1"/>
    <property type="molecule type" value="Genomic_DNA"/>
</dbReference>
<name>A0A0F9DML1_9ZZZZ</name>
<dbReference type="CDD" id="cd00085">
    <property type="entry name" value="HNHc"/>
    <property type="match status" value="1"/>
</dbReference>
<feature type="domain" description="HNH nuclease" evidence="1">
    <location>
        <begin position="105"/>
        <end position="153"/>
    </location>
</feature>
<dbReference type="GO" id="GO:0004519">
    <property type="term" value="F:endonuclease activity"/>
    <property type="evidence" value="ECO:0007669"/>
    <property type="project" value="InterPro"/>
</dbReference>
<reference evidence="2" key="1">
    <citation type="journal article" date="2015" name="Nature">
        <title>Complex archaea that bridge the gap between prokaryotes and eukaryotes.</title>
        <authorList>
            <person name="Spang A."/>
            <person name="Saw J.H."/>
            <person name="Jorgensen S.L."/>
            <person name="Zaremba-Niedzwiedzka K."/>
            <person name="Martijn J."/>
            <person name="Lind A.E."/>
            <person name="van Eijk R."/>
            <person name="Schleper C."/>
            <person name="Guy L."/>
            <person name="Ettema T.J."/>
        </authorList>
    </citation>
    <scope>NUCLEOTIDE SEQUENCE</scope>
</reference>
<dbReference type="Gene3D" id="1.10.30.50">
    <property type="match status" value="1"/>
</dbReference>
<dbReference type="PANTHER" id="PTHR33877:SF2">
    <property type="entry name" value="OS07G0170200 PROTEIN"/>
    <property type="match status" value="1"/>
</dbReference>
<dbReference type="InterPro" id="IPR003615">
    <property type="entry name" value="HNH_nuc"/>
</dbReference>
<dbReference type="InterPro" id="IPR052892">
    <property type="entry name" value="NA-targeting_endonuclease"/>
</dbReference>
<proteinExistence type="predicted"/>
<dbReference type="GO" id="GO:0003676">
    <property type="term" value="F:nucleic acid binding"/>
    <property type="evidence" value="ECO:0007669"/>
    <property type="project" value="InterPro"/>
</dbReference>
<accession>A0A0F9DML1</accession>